<evidence type="ECO:0000313" key="2">
    <source>
        <dbReference type="EMBL" id="GFO07867.1"/>
    </source>
</evidence>
<protein>
    <submittedName>
        <fullName evidence="2">Uncharacterized protein</fullName>
    </submittedName>
</protein>
<gene>
    <name evidence="2" type="ORF">PoB_003437200</name>
</gene>
<accession>A0AAV4AKU1</accession>
<dbReference type="EMBL" id="BLXT01003924">
    <property type="protein sequence ID" value="GFO07867.1"/>
    <property type="molecule type" value="Genomic_DNA"/>
</dbReference>
<comment type="caution">
    <text evidence="2">The sequence shown here is derived from an EMBL/GenBank/DDBJ whole genome shotgun (WGS) entry which is preliminary data.</text>
</comment>
<evidence type="ECO:0000256" key="1">
    <source>
        <dbReference type="SAM" id="MobiDB-lite"/>
    </source>
</evidence>
<proteinExistence type="predicted"/>
<organism evidence="2 3">
    <name type="scientific">Plakobranchus ocellatus</name>
    <dbReference type="NCBI Taxonomy" id="259542"/>
    <lineage>
        <taxon>Eukaryota</taxon>
        <taxon>Metazoa</taxon>
        <taxon>Spiralia</taxon>
        <taxon>Lophotrochozoa</taxon>
        <taxon>Mollusca</taxon>
        <taxon>Gastropoda</taxon>
        <taxon>Heterobranchia</taxon>
        <taxon>Euthyneura</taxon>
        <taxon>Panpulmonata</taxon>
        <taxon>Sacoglossa</taxon>
        <taxon>Placobranchoidea</taxon>
        <taxon>Plakobranchidae</taxon>
        <taxon>Plakobranchus</taxon>
    </lineage>
</organism>
<sequence length="86" mass="9936">MDACPEDLAVYIREKVLRDLEGLGKKADLYLLVCKRNLSDQPRRSTQTVMESVRPRQPERKVISGQSAGEHKKNTNNQRSYFKCKI</sequence>
<name>A0AAV4AKU1_9GAST</name>
<feature type="compositionally biased region" description="Basic and acidic residues" evidence="1">
    <location>
        <begin position="53"/>
        <end position="62"/>
    </location>
</feature>
<keyword evidence="3" id="KW-1185">Reference proteome</keyword>
<dbReference type="Proteomes" id="UP000735302">
    <property type="component" value="Unassembled WGS sequence"/>
</dbReference>
<evidence type="ECO:0000313" key="3">
    <source>
        <dbReference type="Proteomes" id="UP000735302"/>
    </source>
</evidence>
<reference evidence="2 3" key="1">
    <citation type="journal article" date="2021" name="Elife">
        <title>Chloroplast acquisition without the gene transfer in kleptoplastic sea slugs, Plakobranchus ocellatus.</title>
        <authorList>
            <person name="Maeda T."/>
            <person name="Takahashi S."/>
            <person name="Yoshida T."/>
            <person name="Shimamura S."/>
            <person name="Takaki Y."/>
            <person name="Nagai Y."/>
            <person name="Toyoda A."/>
            <person name="Suzuki Y."/>
            <person name="Arimoto A."/>
            <person name="Ishii H."/>
            <person name="Satoh N."/>
            <person name="Nishiyama T."/>
            <person name="Hasebe M."/>
            <person name="Maruyama T."/>
            <person name="Minagawa J."/>
            <person name="Obokata J."/>
            <person name="Shigenobu S."/>
        </authorList>
    </citation>
    <scope>NUCLEOTIDE SEQUENCE [LARGE SCALE GENOMIC DNA]</scope>
</reference>
<feature type="region of interest" description="Disordered" evidence="1">
    <location>
        <begin position="43"/>
        <end position="86"/>
    </location>
</feature>
<dbReference type="AlphaFoldDB" id="A0AAV4AKU1"/>